<sequence length="191" mass="21682">MREITKESYFQYSTKTDKRDLHSYQHFYSTFSREIPSLMTFLSIIFFALTFTCSNALAKVTYEDAIQQDEELKLTNPHTPRTHGFTSSELSVQTSTSDTRAWYNLLGSRGNNGVYWNTTSNPIVVAVTPRGERWEEMIAYVNGIRYGRIYSGDFGGGATITMEVPVGGSYQVSVRNLRGAGYGITSWLEFR</sequence>
<organism evidence="2 3">
    <name type="scientific">Vibrio zhanjiangensis</name>
    <dbReference type="NCBI Taxonomy" id="1046128"/>
    <lineage>
        <taxon>Bacteria</taxon>
        <taxon>Pseudomonadati</taxon>
        <taxon>Pseudomonadota</taxon>
        <taxon>Gammaproteobacteria</taxon>
        <taxon>Vibrionales</taxon>
        <taxon>Vibrionaceae</taxon>
        <taxon>Vibrio</taxon>
    </lineage>
</organism>
<keyword evidence="1" id="KW-1133">Transmembrane helix</keyword>
<dbReference type="EMBL" id="BSPW01000078">
    <property type="protein sequence ID" value="GLT19587.1"/>
    <property type="molecule type" value="Genomic_DNA"/>
</dbReference>
<keyword evidence="1" id="KW-0812">Transmembrane</keyword>
<keyword evidence="1" id="KW-0472">Membrane</keyword>
<protein>
    <submittedName>
        <fullName evidence="2">Uncharacterized protein</fullName>
    </submittedName>
</protein>
<evidence type="ECO:0000256" key="1">
    <source>
        <dbReference type="SAM" id="Phobius"/>
    </source>
</evidence>
<dbReference type="Proteomes" id="UP001157138">
    <property type="component" value="Unassembled WGS sequence"/>
</dbReference>
<proteinExistence type="predicted"/>
<dbReference type="RefSeq" id="WP_284193440.1">
    <property type="nucleotide sequence ID" value="NZ_BSPW01000078.1"/>
</dbReference>
<accession>A0ABQ6F4I7</accession>
<evidence type="ECO:0000313" key="3">
    <source>
        <dbReference type="Proteomes" id="UP001157138"/>
    </source>
</evidence>
<reference evidence="3" key="1">
    <citation type="journal article" date="2019" name="Int. J. Syst. Evol. Microbiol.">
        <title>The Global Catalogue of Microorganisms (GCM) 10K type strain sequencing project: providing services to taxonomists for standard genome sequencing and annotation.</title>
        <authorList>
            <consortium name="The Broad Institute Genomics Platform"/>
            <consortium name="The Broad Institute Genome Sequencing Center for Infectious Disease"/>
            <person name="Wu L."/>
            <person name="Ma J."/>
        </authorList>
    </citation>
    <scope>NUCLEOTIDE SEQUENCE [LARGE SCALE GENOMIC DNA]</scope>
    <source>
        <strain evidence="3">NBRC 108723</strain>
    </source>
</reference>
<keyword evidence="3" id="KW-1185">Reference proteome</keyword>
<name>A0ABQ6F4I7_9VIBR</name>
<comment type="caution">
    <text evidence="2">The sequence shown here is derived from an EMBL/GenBank/DDBJ whole genome shotgun (WGS) entry which is preliminary data.</text>
</comment>
<evidence type="ECO:0000313" key="2">
    <source>
        <dbReference type="EMBL" id="GLT19587.1"/>
    </source>
</evidence>
<feature type="transmembrane region" description="Helical" evidence="1">
    <location>
        <begin position="38"/>
        <end position="58"/>
    </location>
</feature>
<gene>
    <name evidence="2" type="ORF">GCM10007938_33690</name>
</gene>